<reference evidence="1" key="1">
    <citation type="submission" date="2013-03" db="EMBL/GenBank/DDBJ databases">
        <title>Genome Sequence of the Profundibacterium mesophilum strain KAUST100406-0324T from Red Sea, a novel genus in the family Rhodobacteraceae.</title>
        <authorList>
            <person name="Essack M."/>
            <person name="Alam I."/>
            <person name="Lafi F."/>
            <person name="Alawi W."/>
            <person name="Kamanu F."/>
            <person name="Al-Suwailem A."/>
            <person name="Lee O.O."/>
            <person name="Xu Y."/>
            <person name="Bajic V."/>
            <person name="Qian P.-Y."/>
            <person name="Archer J."/>
        </authorList>
    </citation>
    <scope>NUCLEOTIDE SEQUENCE</scope>
    <source>
        <strain evidence="1">KAUST100406-0324</strain>
    </source>
</reference>
<name>A0A921NT86_9RHOB</name>
<protein>
    <submittedName>
        <fullName evidence="1">Uncharacterized protein</fullName>
    </submittedName>
</protein>
<dbReference type="Proteomes" id="UP000698242">
    <property type="component" value="Unassembled WGS sequence"/>
</dbReference>
<dbReference type="AlphaFoldDB" id="A0A921NT86"/>
<comment type="caution">
    <text evidence="1">The sequence shown here is derived from an EMBL/GenBank/DDBJ whole genome shotgun (WGS) entry which is preliminary data.</text>
</comment>
<keyword evidence="2" id="KW-1185">Reference proteome</keyword>
<accession>A0A921NT86</accession>
<dbReference type="EMBL" id="APKE01000032">
    <property type="protein sequence ID" value="KAF0675078.1"/>
    <property type="molecule type" value="Genomic_DNA"/>
</dbReference>
<proteinExistence type="predicted"/>
<evidence type="ECO:0000313" key="2">
    <source>
        <dbReference type="Proteomes" id="UP000698242"/>
    </source>
</evidence>
<evidence type="ECO:0000313" key="1">
    <source>
        <dbReference type="EMBL" id="KAF0675078.1"/>
    </source>
</evidence>
<sequence>MKVTNNTDRAIAIGAVTLAGGASIDLEETQVSPAMRLIEKGGAVSIGEAEAAGKSKGKGA</sequence>
<dbReference type="RefSeq" id="WP_159966130.1">
    <property type="nucleotide sequence ID" value="NZ_APKE01000032.1"/>
</dbReference>
<gene>
    <name evidence="1" type="ORF">PMES_02599</name>
</gene>
<organism evidence="1 2">
    <name type="scientific">Profundibacterium mesophilum KAUST100406-0324</name>
    <dbReference type="NCBI Taxonomy" id="1037889"/>
    <lineage>
        <taxon>Bacteria</taxon>
        <taxon>Pseudomonadati</taxon>
        <taxon>Pseudomonadota</taxon>
        <taxon>Alphaproteobacteria</taxon>
        <taxon>Rhodobacterales</taxon>
        <taxon>Roseobacteraceae</taxon>
        <taxon>Profundibacterium</taxon>
    </lineage>
</organism>